<sequence length="731" mass="82692">MTLQADNKKNNNNNNAATRGGKGKEVVHTSITKPSITPQEAVEVKCTLQQCRPPRLYCYPRVRAHSTLLVCLRTMESLGSIWPKRVLRSSLTINNRVLSAVKQAVRTPQKLNNSSIDKKSSVDVDLQLTQCLYPGSQVALVSDSTVSMMDALLRYLCISQGTTVFLPGLLLHPYFYLLQLFDRWMLRVVGYDVDTVTMTADENDIRKKALKLGLLTSSKKKETTSESKGCRPLVLLIGMGGRFLINADRMVHFARHELHALTVELHPVKAITLTSSEESKENRMNMQADMHITCMDAAGEIGGAVAFTIDPLLAQGILSQLQKRSPAATQRQWVMLTRHIAHLLLSDGMSFQFVLQAVQLWSMIAHAIDTATMWMHRGGNTPQEQLQNKEEIEKEEKEKEKEKKKTTKKKVVNQSTITNADKIFEFIMKPRVVEMQIPPISEKNDSNNNNHHSDSSSMSNNTQDLFTFSKPHRAVIIWMMNAALTMQRRVEKECFSLWEFLSYIRNDVEVVSCGEPHTPWNCVMGYSDNIILRVRSPHLAAQALHTAGFDAVAAVTHLWHSGYTFFDEKSNNSNNKNNSDSGKRNNTTNSSNSNSSSISSDSNNNSSSKWKLDSLTLREVVLLPDCPQCEALAQRMLFLPLYPEMKWKNRQKLHRVKATFPSFLFKSPSEKFHQYVLNTPDHHAYRSVEVTALMTSWLQRRGGKEKTFIDPQPLLFWALLGPIPGYLLSKL</sequence>
<feature type="compositionally biased region" description="Low complexity" evidence="1">
    <location>
        <begin position="571"/>
        <end position="607"/>
    </location>
</feature>
<dbReference type="PANTHER" id="PTHR42264">
    <property type="entry name" value="EPHRIN_REC_LIKE DOMAIN-CONTAINING PROTEIN"/>
    <property type="match status" value="1"/>
</dbReference>
<dbReference type="OrthoDB" id="246957at2759"/>
<feature type="region of interest" description="Disordered" evidence="1">
    <location>
        <begin position="440"/>
        <end position="463"/>
    </location>
</feature>
<evidence type="ECO:0000313" key="3">
    <source>
        <dbReference type="Proteomes" id="UP000192257"/>
    </source>
</evidence>
<dbReference type="EMBL" id="NBCO01000008">
    <property type="protein sequence ID" value="ORC90574.1"/>
    <property type="molecule type" value="Genomic_DNA"/>
</dbReference>
<feature type="region of interest" description="Disordered" evidence="1">
    <location>
        <begin position="376"/>
        <end position="411"/>
    </location>
</feature>
<feature type="region of interest" description="Disordered" evidence="1">
    <location>
        <begin position="1"/>
        <end position="26"/>
    </location>
</feature>
<dbReference type="RefSeq" id="XP_028884640.1">
    <property type="nucleotide sequence ID" value="XM_029024237.1"/>
</dbReference>
<accession>A0A1X0P0W4</accession>
<dbReference type="Proteomes" id="UP000192257">
    <property type="component" value="Unassembled WGS sequence"/>
</dbReference>
<feature type="region of interest" description="Disordered" evidence="1">
    <location>
        <begin position="570"/>
        <end position="607"/>
    </location>
</feature>
<feature type="compositionally biased region" description="Basic and acidic residues" evidence="1">
    <location>
        <begin position="387"/>
        <end position="403"/>
    </location>
</feature>
<protein>
    <submittedName>
        <fullName evidence="2">Uncharacterized protein</fullName>
    </submittedName>
</protein>
<name>A0A1X0P0W4_9TRYP</name>
<organism evidence="2 3">
    <name type="scientific">Trypanosoma theileri</name>
    <dbReference type="NCBI Taxonomy" id="67003"/>
    <lineage>
        <taxon>Eukaryota</taxon>
        <taxon>Discoba</taxon>
        <taxon>Euglenozoa</taxon>
        <taxon>Kinetoplastea</taxon>
        <taxon>Metakinetoplastina</taxon>
        <taxon>Trypanosomatida</taxon>
        <taxon>Trypanosomatidae</taxon>
        <taxon>Trypanosoma</taxon>
    </lineage>
</organism>
<dbReference type="GeneID" id="39984017"/>
<reference evidence="2 3" key="1">
    <citation type="submission" date="2017-03" db="EMBL/GenBank/DDBJ databases">
        <title>An alternative strategy for trypanosome survival in the mammalian bloodstream revealed through genome and transcriptome analysis of the ubiquitous bovine parasite Trypanosoma (Megatrypanum) theileri.</title>
        <authorList>
            <person name="Kelly S."/>
            <person name="Ivens A."/>
            <person name="Mott A."/>
            <person name="O'Neill E."/>
            <person name="Emms D."/>
            <person name="Macleod O."/>
            <person name="Voorheis P."/>
            <person name="Matthews J."/>
            <person name="Matthews K."/>
            <person name="Carrington M."/>
        </authorList>
    </citation>
    <scope>NUCLEOTIDE SEQUENCE [LARGE SCALE GENOMIC DNA]</scope>
    <source>
        <strain evidence="2">Edinburgh</strain>
    </source>
</reference>
<feature type="compositionally biased region" description="Low complexity" evidence="1">
    <location>
        <begin position="446"/>
        <end position="461"/>
    </location>
</feature>
<evidence type="ECO:0000256" key="1">
    <source>
        <dbReference type="SAM" id="MobiDB-lite"/>
    </source>
</evidence>
<gene>
    <name evidence="2" type="ORF">TM35_000083720</name>
</gene>
<dbReference type="AlphaFoldDB" id="A0A1X0P0W4"/>
<proteinExistence type="predicted"/>
<dbReference type="VEuPathDB" id="TriTrypDB:TM35_000083720"/>
<comment type="caution">
    <text evidence="2">The sequence shown here is derived from an EMBL/GenBank/DDBJ whole genome shotgun (WGS) entry which is preliminary data.</text>
</comment>
<evidence type="ECO:0000313" key="2">
    <source>
        <dbReference type="EMBL" id="ORC90574.1"/>
    </source>
</evidence>
<keyword evidence="3" id="KW-1185">Reference proteome</keyword>